<evidence type="ECO:0000313" key="1">
    <source>
        <dbReference type="EMBL" id="PZQ93529.1"/>
    </source>
</evidence>
<proteinExistence type="predicted"/>
<dbReference type="EMBL" id="QFQJ01000003">
    <property type="protein sequence ID" value="PZQ93529.1"/>
    <property type="molecule type" value="Genomic_DNA"/>
</dbReference>
<organism evidence="1 2">
    <name type="scientific">Acinetobacter johnsonii</name>
    <dbReference type="NCBI Taxonomy" id="40214"/>
    <lineage>
        <taxon>Bacteria</taxon>
        <taxon>Pseudomonadati</taxon>
        <taxon>Pseudomonadota</taxon>
        <taxon>Gammaproteobacteria</taxon>
        <taxon>Moraxellales</taxon>
        <taxon>Moraxellaceae</taxon>
        <taxon>Acinetobacter</taxon>
    </lineage>
</organism>
<dbReference type="Proteomes" id="UP000249282">
    <property type="component" value="Unassembled WGS sequence"/>
</dbReference>
<reference evidence="1 2" key="1">
    <citation type="submission" date="2017-11" db="EMBL/GenBank/DDBJ databases">
        <title>Infants hospitalized years apart are colonized by the same room-sourced microbial strains.</title>
        <authorList>
            <person name="Brooks B."/>
            <person name="Olm M.R."/>
            <person name="Firek B.A."/>
            <person name="Baker R."/>
            <person name="Thomas B.C."/>
            <person name="Morowitz M.J."/>
            <person name="Banfield J.F."/>
        </authorList>
    </citation>
    <scope>NUCLEOTIDE SEQUENCE [LARGE SCALE GENOMIC DNA]</scope>
    <source>
        <strain evidence="1">S2_003_000_R3_20</strain>
    </source>
</reference>
<protein>
    <submittedName>
        <fullName evidence="1">Uncharacterized protein</fullName>
    </submittedName>
</protein>
<sequence>MIKQLTRVDLPEDLCWWFHPDFHSIDPMSVCDEERGYTPEEWEQLQANGNIDILIDTSVDLEEIDPNANGEWKGFVPTPPSPEHFLMASFDTEHLDSAVFWWAKERLPHSVQQSLGEVS</sequence>
<dbReference type="AlphaFoldDB" id="A0A2W5RW96"/>
<gene>
    <name evidence="1" type="ORF">DI542_01440</name>
</gene>
<name>A0A2W5RW96_ACIJO</name>
<accession>A0A2W5RW96</accession>
<evidence type="ECO:0000313" key="2">
    <source>
        <dbReference type="Proteomes" id="UP000249282"/>
    </source>
</evidence>
<comment type="caution">
    <text evidence="1">The sequence shown here is derived from an EMBL/GenBank/DDBJ whole genome shotgun (WGS) entry which is preliminary data.</text>
</comment>